<dbReference type="SUPFAM" id="SSF54593">
    <property type="entry name" value="Glyoxalase/Bleomycin resistance protein/Dihydroxybiphenyl dioxygenase"/>
    <property type="match status" value="1"/>
</dbReference>
<dbReference type="RefSeq" id="XP_046011437.1">
    <property type="nucleotide sequence ID" value="XM_046154200.1"/>
</dbReference>
<evidence type="ECO:0008006" key="4">
    <source>
        <dbReference type="Google" id="ProtNLM"/>
    </source>
</evidence>
<comment type="caution">
    <text evidence="2">The sequence shown here is derived from an EMBL/GenBank/DDBJ whole genome shotgun (WGS) entry which is preliminary data.</text>
</comment>
<feature type="region of interest" description="Disordered" evidence="1">
    <location>
        <begin position="1"/>
        <end position="92"/>
    </location>
</feature>
<dbReference type="OrthoDB" id="5371818at2759"/>
<sequence length="238" mass="25084">MRHVMFDTDAAFSSPSPSSSDVTTATATTTSSSPPPPPSGATTSQGQSQPEKQNQQQQQRRRHALSFGRSKINLHESGREFEPKAALPGPGTADLCFLITEDVEGLPARFEAAGVEVLWHDVNQNNAAAGANNDSQGKPRKGEAARDQGEEANSSSPSTAVSAGSPKNGKGRTAVVTRTGARGTLRSVYLRDPDGNLIELSNYKTTHGKESEVNEDEYEDNVDAEGGHDVGGVVPTPS</sequence>
<dbReference type="GeneID" id="70183746"/>
<feature type="region of interest" description="Disordered" evidence="1">
    <location>
        <begin position="199"/>
        <end position="238"/>
    </location>
</feature>
<feature type="compositionally biased region" description="Basic and acidic residues" evidence="1">
    <location>
        <begin position="73"/>
        <end position="83"/>
    </location>
</feature>
<feature type="compositionally biased region" description="Low complexity" evidence="1">
    <location>
        <begin position="7"/>
        <end position="32"/>
    </location>
</feature>
<organism evidence="2 3">
    <name type="scientific">Microdochium trichocladiopsis</name>
    <dbReference type="NCBI Taxonomy" id="1682393"/>
    <lineage>
        <taxon>Eukaryota</taxon>
        <taxon>Fungi</taxon>
        <taxon>Dikarya</taxon>
        <taxon>Ascomycota</taxon>
        <taxon>Pezizomycotina</taxon>
        <taxon>Sordariomycetes</taxon>
        <taxon>Xylariomycetidae</taxon>
        <taxon>Xylariales</taxon>
        <taxon>Microdochiaceae</taxon>
        <taxon>Microdochium</taxon>
    </lineage>
</organism>
<feature type="compositionally biased region" description="Low complexity" evidence="1">
    <location>
        <begin position="40"/>
        <end position="58"/>
    </location>
</feature>
<dbReference type="AlphaFoldDB" id="A0A9P8Y4C4"/>
<feature type="compositionally biased region" description="Acidic residues" evidence="1">
    <location>
        <begin position="213"/>
        <end position="223"/>
    </location>
</feature>
<protein>
    <recommendedName>
        <fullName evidence="4">VOC domain-containing protein</fullName>
    </recommendedName>
</protein>
<feature type="region of interest" description="Disordered" evidence="1">
    <location>
        <begin position="126"/>
        <end position="179"/>
    </location>
</feature>
<feature type="compositionally biased region" description="Basic and acidic residues" evidence="1">
    <location>
        <begin position="140"/>
        <end position="149"/>
    </location>
</feature>
<dbReference type="Gene3D" id="3.10.180.10">
    <property type="entry name" value="2,3-Dihydroxybiphenyl 1,2-Dioxygenase, domain 1"/>
    <property type="match status" value="2"/>
</dbReference>
<name>A0A9P8Y4C4_9PEZI</name>
<accession>A0A9P8Y4C4</accession>
<evidence type="ECO:0000313" key="3">
    <source>
        <dbReference type="Proteomes" id="UP000756346"/>
    </source>
</evidence>
<evidence type="ECO:0000256" key="1">
    <source>
        <dbReference type="SAM" id="MobiDB-lite"/>
    </source>
</evidence>
<dbReference type="Proteomes" id="UP000756346">
    <property type="component" value="Unassembled WGS sequence"/>
</dbReference>
<evidence type="ECO:0000313" key="2">
    <source>
        <dbReference type="EMBL" id="KAH7029149.1"/>
    </source>
</evidence>
<dbReference type="EMBL" id="JAGTJQ010000006">
    <property type="protein sequence ID" value="KAH7029149.1"/>
    <property type="molecule type" value="Genomic_DNA"/>
</dbReference>
<keyword evidence="3" id="KW-1185">Reference proteome</keyword>
<feature type="compositionally biased region" description="Low complexity" evidence="1">
    <location>
        <begin position="152"/>
        <end position="165"/>
    </location>
</feature>
<proteinExistence type="predicted"/>
<reference evidence="2" key="1">
    <citation type="journal article" date="2021" name="Nat. Commun.">
        <title>Genetic determinants of endophytism in the Arabidopsis root mycobiome.</title>
        <authorList>
            <person name="Mesny F."/>
            <person name="Miyauchi S."/>
            <person name="Thiergart T."/>
            <person name="Pickel B."/>
            <person name="Atanasova L."/>
            <person name="Karlsson M."/>
            <person name="Huettel B."/>
            <person name="Barry K.W."/>
            <person name="Haridas S."/>
            <person name="Chen C."/>
            <person name="Bauer D."/>
            <person name="Andreopoulos W."/>
            <person name="Pangilinan J."/>
            <person name="LaButti K."/>
            <person name="Riley R."/>
            <person name="Lipzen A."/>
            <person name="Clum A."/>
            <person name="Drula E."/>
            <person name="Henrissat B."/>
            <person name="Kohler A."/>
            <person name="Grigoriev I.V."/>
            <person name="Martin F.M."/>
            <person name="Hacquard S."/>
        </authorList>
    </citation>
    <scope>NUCLEOTIDE SEQUENCE</scope>
    <source>
        <strain evidence="2">MPI-CAGE-CH-0230</strain>
    </source>
</reference>
<dbReference type="InterPro" id="IPR029068">
    <property type="entry name" value="Glyas_Bleomycin-R_OHBP_Dase"/>
</dbReference>
<gene>
    <name evidence="2" type="ORF">B0I36DRAFT_325133</name>
</gene>